<gene>
    <name evidence="2" type="ORF">D8S82_17380</name>
</gene>
<keyword evidence="2" id="KW-0808">Transferase</keyword>
<proteinExistence type="predicted"/>
<feature type="domain" description="Aminoglycoside phosphotransferase" evidence="1">
    <location>
        <begin position="18"/>
        <end position="212"/>
    </location>
</feature>
<dbReference type="RefSeq" id="WP_142553271.1">
    <property type="nucleotide sequence ID" value="NZ_VIFX01000021.1"/>
</dbReference>
<reference evidence="2 3" key="1">
    <citation type="submission" date="2018-10" db="EMBL/GenBank/DDBJ databases">
        <title>Draft genome of Mycobacterium hodleri strain B.</title>
        <authorList>
            <person name="Amande T.J."/>
            <person name="Mcgenity T.J."/>
        </authorList>
    </citation>
    <scope>NUCLEOTIDE SEQUENCE [LARGE SCALE GENOMIC DNA]</scope>
    <source>
        <strain evidence="2 3">B</strain>
    </source>
</reference>
<dbReference type="SUPFAM" id="SSF56112">
    <property type="entry name" value="Protein kinase-like (PK-like)"/>
    <property type="match status" value="1"/>
</dbReference>
<comment type="caution">
    <text evidence="2">The sequence shown here is derived from an EMBL/GenBank/DDBJ whole genome shotgun (WGS) entry which is preliminary data.</text>
</comment>
<dbReference type="GO" id="GO:0016740">
    <property type="term" value="F:transferase activity"/>
    <property type="evidence" value="ECO:0007669"/>
    <property type="project" value="UniProtKB-KW"/>
</dbReference>
<evidence type="ECO:0000313" key="3">
    <source>
        <dbReference type="Proteomes" id="UP000315759"/>
    </source>
</evidence>
<keyword evidence="3" id="KW-1185">Reference proteome</keyword>
<dbReference type="InterPro" id="IPR011009">
    <property type="entry name" value="Kinase-like_dom_sf"/>
</dbReference>
<dbReference type="Pfam" id="PF01636">
    <property type="entry name" value="APH"/>
    <property type="match status" value="1"/>
</dbReference>
<evidence type="ECO:0000259" key="1">
    <source>
        <dbReference type="Pfam" id="PF01636"/>
    </source>
</evidence>
<dbReference type="AlphaFoldDB" id="A0A544VZI4"/>
<accession>A0A544VZI4</accession>
<dbReference type="Proteomes" id="UP000315759">
    <property type="component" value="Unassembled WGS sequence"/>
</dbReference>
<evidence type="ECO:0000313" key="2">
    <source>
        <dbReference type="EMBL" id="TQR85400.1"/>
    </source>
</evidence>
<sequence>MSWNLVDTVVLDVDSRNGRVVVKAAGPGNRHIGREIAAYLGFTGGLERAGRAAKLLQHDRDANILAIGFVEGALVEGCAAEFTPDTYYQAGTLSRAFHGQAERTDLDWDAAAAAKSIDWLDKPHRIKPDHAARLRTILRGHRPQPIAVVPTHGDWQPRNWLIGGGVVKIIDFGRFAWRPAVSDFTRLAAQQWRQDPRLEEAFFAGYGEDPRTPDVWRMTVVHEAIGTAAWAYQVGDEAFENQGHRMIAEALELFEE</sequence>
<dbReference type="Gene3D" id="3.90.1200.10">
    <property type="match status" value="1"/>
</dbReference>
<dbReference type="EMBL" id="VIFX01000021">
    <property type="protein sequence ID" value="TQR85400.1"/>
    <property type="molecule type" value="Genomic_DNA"/>
</dbReference>
<dbReference type="InterPro" id="IPR002575">
    <property type="entry name" value="Aminoglycoside_PTrfase"/>
</dbReference>
<organism evidence="2 3">
    <name type="scientific">Mycolicibacterium hodleri</name>
    <dbReference type="NCBI Taxonomy" id="49897"/>
    <lineage>
        <taxon>Bacteria</taxon>
        <taxon>Bacillati</taxon>
        <taxon>Actinomycetota</taxon>
        <taxon>Actinomycetes</taxon>
        <taxon>Mycobacteriales</taxon>
        <taxon>Mycobacteriaceae</taxon>
        <taxon>Mycolicibacterium</taxon>
    </lineage>
</organism>
<protein>
    <submittedName>
        <fullName evidence="2">Phosphotransferase</fullName>
    </submittedName>
</protein>
<name>A0A544VZI4_9MYCO</name>